<proteinExistence type="predicted"/>
<evidence type="ECO:0000313" key="2">
    <source>
        <dbReference type="Proteomes" id="UP001159363"/>
    </source>
</evidence>
<protein>
    <submittedName>
        <fullName evidence="1">Uncharacterized protein</fullName>
    </submittedName>
</protein>
<reference evidence="1 2" key="1">
    <citation type="submission" date="2023-02" db="EMBL/GenBank/DDBJ databases">
        <title>LHISI_Scaffold_Assembly.</title>
        <authorList>
            <person name="Stuart O.P."/>
            <person name="Cleave R."/>
            <person name="Magrath M.J.L."/>
            <person name="Mikheyev A.S."/>
        </authorList>
    </citation>
    <scope>NUCLEOTIDE SEQUENCE [LARGE SCALE GENOMIC DNA]</scope>
    <source>
        <strain evidence="1">Daus_M_001</strain>
        <tissue evidence="1">Leg muscle</tissue>
    </source>
</reference>
<keyword evidence="2" id="KW-1185">Reference proteome</keyword>
<gene>
    <name evidence="1" type="ORF">PR048_029805</name>
</gene>
<organism evidence="1 2">
    <name type="scientific">Dryococelus australis</name>
    <dbReference type="NCBI Taxonomy" id="614101"/>
    <lineage>
        <taxon>Eukaryota</taxon>
        <taxon>Metazoa</taxon>
        <taxon>Ecdysozoa</taxon>
        <taxon>Arthropoda</taxon>
        <taxon>Hexapoda</taxon>
        <taxon>Insecta</taxon>
        <taxon>Pterygota</taxon>
        <taxon>Neoptera</taxon>
        <taxon>Polyneoptera</taxon>
        <taxon>Phasmatodea</taxon>
        <taxon>Verophasmatodea</taxon>
        <taxon>Anareolatae</taxon>
        <taxon>Phasmatidae</taxon>
        <taxon>Eurycanthinae</taxon>
        <taxon>Dryococelus</taxon>
    </lineage>
</organism>
<sequence>MVKEYTEIMLIYSNKQAFLAILIADSTEIIDFKSWWPLYFKKTMFSAESAGRSIPKDGRVTLQPSKFMHFSHASISPGVVVVKDYVYGLLTRTFHIRNTWKEMIALPATTAYPDVKRPILKQKMEDLRKLSIYLPQDVNVQQFYQEIFHWSTCDKDVPDVA</sequence>
<evidence type="ECO:0000313" key="1">
    <source>
        <dbReference type="EMBL" id="KAJ8868289.1"/>
    </source>
</evidence>
<comment type="caution">
    <text evidence="1">The sequence shown here is derived from an EMBL/GenBank/DDBJ whole genome shotgun (WGS) entry which is preliminary data.</text>
</comment>
<dbReference type="EMBL" id="JARBHB010000014">
    <property type="protein sequence ID" value="KAJ8868289.1"/>
    <property type="molecule type" value="Genomic_DNA"/>
</dbReference>
<dbReference type="Proteomes" id="UP001159363">
    <property type="component" value="Chromosome 13"/>
</dbReference>
<accession>A0ABQ9GB38</accession>
<name>A0ABQ9GB38_9NEOP</name>